<protein>
    <recommendedName>
        <fullName evidence="2">DNA ligase (ATP)</fullName>
        <ecNumber evidence="2">6.5.1.1</ecNumber>
    </recommendedName>
</protein>
<evidence type="ECO:0000313" key="7">
    <source>
        <dbReference type="Proteomes" id="UP000199701"/>
    </source>
</evidence>
<dbReference type="Gene3D" id="3.30.470.30">
    <property type="entry name" value="DNA ligase/mRNA capping enzyme"/>
    <property type="match status" value="1"/>
</dbReference>
<dbReference type="Pfam" id="PF01068">
    <property type="entry name" value="DNA_ligase_A_M"/>
    <property type="match status" value="1"/>
</dbReference>
<dbReference type="PROSITE" id="PS50160">
    <property type="entry name" value="DNA_LIGASE_A3"/>
    <property type="match status" value="1"/>
</dbReference>
<dbReference type="Pfam" id="PF04679">
    <property type="entry name" value="DNA_ligase_A_C"/>
    <property type="match status" value="1"/>
</dbReference>
<dbReference type="InterPro" id="IPR012309">
    <property type="entry name" value="DNA_ligase_ATP-dep_C"/>
</dbReference>
<dbReference type="EC" id="6.5.1.1" evidence="2"/>
<evidence type="ECO:0000256" key="3">
    <source>
        <dbReference type="ARBA" id="ARBA00022598"/>
    </source>
</evidence>
<dbReference type="Proteomes" id="UP000199701">
    <property type="component" value="Unassembled WGS sequence"/>
</dbReference>
<dbReference type="InterPro" id="IPR050191">
    <property type="entry name" value="ATP-dep_DNA_ligase"/>
</dbReference>
<keyword evidence="7" id="KW-1185">Reference proteome</keyword>
<accession>A0A1I0PZD6</accession>
<dbReference type="PANTHER" id="PTHR45674">
    <property type="entry name" value="DNA LIGASE 1/3 FAMILY MEMBER"/>
    <property type="match status" value="1"/>
</dbReference>
<gene>
    <name evidence="6" type="ORF">SAMN05421659_106170</name>
</gene>
<dbReference type="OrthoDB" id="9802472at2"/>
<dbReference type="GO" id="GO:0003910">
    <property type="term" value="F:DNA ligase (ATP) activity"/>
    <property type="evidence" value="ECO:0007669"/>
    <property type="project" value="UniProtKB-EC"/>
</dbReference>
<comment type="catalytic activity">
    <reaction evidence="4">
        <text>ATP + (deoxyribonucleotide)n-3'-hydroxyl + 5'-phospho-(deoxyribonucleotide)m = (deoxyribonucleotide)n+m + AMP + diphosphate.</text>
        <dbReference type="EC" id="6.5.1.1"/>
    </reaction>
</comment>
<dbReference type="SUPFAM" id="SSF50249">
    <property type="entry name" value="Nucleic acid-binding proteins"/>
    <property type="match status" value="1"/>
</dbReference>
<dbReference type="EMBL" id="FOJI01000006">
    <property type="protein sequence ID" value="SEW20067.1"/>
    <property type="molecule type" value="Genomic_DNA"/>
</dbReference>
<dbReference type="GO" id="GO:0006281">
    <property type="term" value="P:DNA repair"/>
    <property type="evidence" value="ECO:0007669"/>
    <property type="project" value="InterPro"/>
</dbReference>
<dbReference type="Gene3D" id="2.40.50.140">
    <property type="entry name" value="Nucleic acid-binding proteins"/>
    <property type="match status" value="1"/>
</dbReference>
<evidence type="ECO:0000256" key="4">
    <source>
        <dbReference type="ARBA" id="ARBA00034003"/>
    </source>
</evidence>
<organism evidence="6 7">
    <name type="scientific">[Clostridium] fimetarium</name>
    <dbReference type="NCBI Taxonomy" id="99656"/>
    <lineage>
        <taxon>Bacteria</taxon>
        <taxon>Bacillati</taxon>
        <taxon>Bacillota</taxon>
        <taxon>Clostridia</taxon>
        <taxon>Lachnospirales</taxon>
        <taxon>Lachnospiraceae</taxon>
    </lineage>
</organism>
<reference evidence="6 7" key="1">
    <citation type="submission" date="2016-10" db="EMBL/GenBank/DDBJ databases">
        <authorList>
            <person name="de Groot N.N."/>
        </authorList>
    </citation>
    <scope>NUCLEOTIDE SEQUENCE [LARGE SCALE GENOMIC DNA]</scope>
    <source>
        <strain evidence="6 7">DSM 9179</strain>
    </source>
</reference>
<name>A0A1I0PZD6_9FIRM</name>
<dbReference type="GO" id="GO:0005524">
    <property type="term" value="F:ATP binding"/>
    <property type="evidence" value="ECO:0007669"/>
    <property type="project" value="InterPro"/>
</dbReference>
<dbReference type="InterPro" id="IPR012340">
    <property type="entry name" value="NA-bd_OB-fold"/>
</dbReference>
<dbReference type="GO" id="GO:0006310">
    <property type="term" value="P:DNA recombination"/>
    <property type="evidence" value="ECO:0007669"/>
    <property type="project" value="InterPro"/>
</dbReference>
<evidence type="ECO:0000256" key="2">
    <source>
        <dbReference type="ARBA" id="ARBA00012727"/>
    </source>
</evidence>
<proteinExistence type="inferred from homology"/>
<evidence type="ECO:0000259" key="5">
    <source>
        <dbReference type="PROSITE" id="PS50160"/>
    </source>
</evidence>
<dbReference type="PANTHER" id="PTHR45674:SF4">
    <property type="entry name" value="DNA LIGASE 1"/>
    <property type="match status" value="1"/>
</dbReference>
<evidence type="ECO:0000256" key="1">
    <source>
        <dbReference type="ARBA" id="ARBA00007572"/>
    </source>
</evidence>
<dbReference type="STRING" id="99656.SAMN05421659_106170"/>
<dbReference type="CDD" id="cd07971">
    <property type="entry name" value="OBF_DNA_ligase_LigD"/>
    <property type="match status" value="1"/>
</dbReference>
<dbReference type="Gene3D" id="3.30.1490.70">
    <property type="match status" value="1"/>
</dbReference>
<dbReference type="AlphaFoldDB" id="A0A1I0PZD6"/>
<dbReference type="SUPFAM" id="SSF56091">
    <property type="entry name" value="DNA ligase/mRNA capping enzyme, catalytic domain"/>
    <property type="match status" value="1"/>
</dbReference>
<sequence length="308" mass="36168">MIDLFEEKAIKPMLIKDMMNPFNSNDWIYELKLDGIRCIAYLDDFETDLRNKRNMKLLPRFPELQLINNQIKNKCILDGELIVLKNGVPDFYELQRRTLLTDTFKIQLENNKYPASFVAYDIIYYNNKTITDLSLIERKKILQDVLVENKDIAISRFIQEKGIELFNIADQNQLEGVVAKRKDSKYYFDKRTNDWVKFKRMADEDFVICGYNKEKNTLTLGQFKGDVLIYKGNVSFGVKQDFLRIYNCKITNDSPFNLTPSSNDDVTWLEPTLVCVVEYMPNTKDSLRQPVFKAIRDDVIPKECQVKP</sequence>
<comment type="similarity">
    <text evidence="1">Belongs to the ATP-dependent DNA ligase family.</text>
</comment>
<dbReference type="RefSeq" id="WP_092453359.1">
    <property type="nucleotide sequence ID" value="NZ_FOJI01000006.1"/>
</dbReference>
<evidence type="ECO:0000313" key="6">
    <source>
        <dbReference type="EMBL" id="SEW20067.1"/>
    </source>
</evidence>
<feature type="domain" description="ATP-dependent DNA ligase family profile" evidence="5">
    <location>
        <begin position="108"/>
        <end position="233"/>
    </location>
</feature>
<dbReference type="CDD" id="cd07906">
    <property type="entry name" value="Adenylation_DNA_ligase_LigD_LigC"/>
    <property type="match status" value="1"/>
</dbReference>
<dbReference type="InterPro" id="IPR012310">
    <property type="entry name" value="DNA_ligase_ATP-dep_cent"/>
</dbReference>
<keyword evidence="3" id="KW-0436">Ligase</keyword>